<organism evidence="2 3">
    <name type="scientific">Thermofilum pendens (strain DSM 2475 / Hrk 5)</name>
    <dbReference type="NCBI Taxonomy" id="368408"/>
    <lineage>
        <taxon>Archaea</taxon>
        <taxon>Thermoproteota</taxon>
        <taxon>Thermoprotei</taxon>
        <taxon>Thermofilales</taxon>
        <taxon>Thermofilaceae</taxon>
        <taxon>Thermofilum</taxon>
    </lineage>
</organism>
<dbReference type="InterPro" id="IPR029052">
    <property type="entry name" value="Metallo-depent_PP-like"/>
</dbReference>
<protein>
    <submittedName>
        <fullName evidence="2">Metallophosphoesterase</fullName>
    </submittedName>
</protein>
<dbReference type="eggNOG" id="arCOG01145">
    <property type="taxonomic scope" value="Archaea"/>
</dbReference>
<dbReference type="InterPro" id="IPR051693">
    <property type="entry name" value="UPF0046_metallophosphoest"/>
</dbReference>
<dbReference type="GO" id="GO:0016787">
    <property type="term" value="F:hydrolase activity"/>
    <property type="evidence" value="ECO:0007669"/>
    <property type="project" value="InterPro"/>
</dbReference>
<dbReference type="AlphaFoldDB" id="A1RY80"/>
<keyword evidence="3" id="KW-1185">Reference proteome</keyword>
<dbReference type="HOGENOM" id="CLU_653186_0_0_2"/>
<feature type="domain" description="Calcineurin-like phosphoesterase" evidence="1">
    <location>
        <begin position="5"/>
        <end position="171"/>
    </location>
</feature>
<evidence type="ECO:0000313" key="2">
    <source>
        <dbReference type="EMBL" id="ABL78160.1"/>
    </source>
</evidence>
<dbReference type="SUPFAM" id="SSF56300">
    <property type="entry name" value="Metallo-dependent phosphatases"/>
    <property type="match status" value="1"/>
</dbReference>
<dbReference type="CDD" id="cd00838">
    <property type="entry name" value="MPP_superfamily"/>
    <property type="match status" value="1"/>
</dbReference>
<name>A1RY80_THEPD</name>
<reference evidence="3" key="1">
    <citation type="journal article" date="2008" name="J. Bacteriol.">
        <title>Genome sequence of Thermofilum pendens reveals an exceptional loss of biosynthetic pathways without genome reduction.</title>
        <authorList>
            <person name="Anderson I."/>
            <person name="Rodriguez J."/>
            <person name="Susanti D."/>
            <person name="Porat I."/>
            <person name="Reich C."/>
            <person name="Ulrich L.E."/>
            <person name="Elkins J.G."/>
            <person name="Mavromatis K."/>
            <person name="Lykidis A."/>
            <person name="Kim E."/>
            <person name="Thompson L.S."/>
            <person name="Nolan M."/>
            <person name="Land M."/>
            <person name="Copeland A."/>
            <person name="Lapidus A."/>
            <person name="Lucas S."/>
            <person name="Detter C."/>
            <person name="Zhulin I.B."/>
            <person name="Olsen G.J."/>
            <person name="Whitman W."/>
            <person name="Mukhopadhyay B."/>
            <person name="Bristow J."/>
            <person name="Kyrpides N."/>
        </authorList>
    </citation>
    <scope>NUCLEOTIDE SEQUENCE [LARGE SCALE GENOMIC DNA]</scope>
    <source>
        <strain evidence="3">DSM 2475 / Hrk 5</strain>
    </source>
</reference>
<accession>A1RY80</accession>
<proteinExistence type="predicted"/>
<evidence type="ECO:0000259" key="1">
    <source>
        <dbReference type="Pfam" id="PF00149"/>
    </source>
</evidence>
<dbReference type="PANTHER" id="PTHR12905:SF0">
    <property type="entry name" value="CALCINEURIN-LIKE PHOSPHOESTERASE DOMAIN-CONTAINING PROTEIN"/>
    <property type="match status" value="1"/>
</dbReference>
<dbReference type="InterPro" id="IPR004843">
    <property type="entry name" value="Calcineurin-like_PHP"/>
</dbReference>
<dbReference type="RefSeq" id="WP_011752425.1">
    <property type="nucleotide sequence ID" value="NC_008698.1"/>
</dbReference>
<dbReference type="OrthoDB" id="50367at2157"/>
<dbReference type="KEGG" id="tpe:Tpen_0758"/>
<dbReference type="Proteomes" id="UP000000641">
    <property type="component" value="Chromosome"/>
</dbReference>
<gene>
    <name evidence="2" type="ordered locus">Tpen_0758</name>
</gene>
<sequence>MSRVRFLAVSDVHGKEDLVDKFIEWVQRDSLPYDFVVAAGDMGNPQRPGSMCRILKKIASSLKKNVYYVKGNWDIEGSCGDPAVLDLDETGPLFFGNIVLVGHGRRAEPYDIPRANNVTVLVTHYPPYSILDRGKVIDSNHRSLHAGVVDINYLIDVYRPRVHIFGHSHSYGGLDVEHNGVVYVNVARLDRLLKNGESIGNYAVIDVGGSGDVRVEWRFINGTWKRCAGCGRVVHIPEKWALCRRCAHKSELKFTKITGVPYRARLVIKDPLTQKLVYSKEVRIPFYTLKDYQTLEEFVDAVVLREAKSFLSDGSSKVLELPKDKVLEFYNSSSAKRLTPFSEYLFACDESVSGSKLCLLMRVFSADKQAHVMWKISEEAETGRRLLEQYVLFKEEQASMLNFLVRRLSEAGFRVLAYSLEALQG</sequence>
<evidence type="ECO:0000313" key="3">
    <source>
        <dbReference type="Proteomes" id="UP000000641"/>
    </source>
</evidence>
<dbReference type="PANTHER" id="PTHR12905">
    <property type="entry name" value="METALLOPHOSPHOESTERASE"/>
    <property type="match status" value="1"/>
</dbReference>
<dbReference type="EnsemblBacteria" id="ABL78160">
    <property type="protein sequence ID" value="ABL78160"/>
    <property type="gene ID" value="Tpen_0758"/>
</dbReference>
<dbReference type="GeneID" id="4601079"/>
<dbReference type="Pfam" id="PF00149">
    <property type="entry name" value="Metallophos"/>
    <property type="match status" value="1"/>
</dbReference>
<dbReference type="Gene3D" id="3.60.21.10">
    <property type="match status" value="1"/>
</dbReference>
<dbReference type="EMBL" id="CP000505">
    <property type="protein sequence ID" value="ABL78160.1"/>
    <property type="molecule type" value="Genomic_DNA"/>
</dbReference>